<sequence>MGLQHKPEKAACIITACAALHNFSCLMKEPQPPVTTAALNTTTTAAARRPLYLPPVDDLIDSTSGMQARQLLIQKSFT</sequence>
<dbReference type="Proteomes" id="UP001321473">
    <property type="component" value="Unassembled WGS sequence"/>
</dbReference>
<gene>
    <name evidence="1" type="ORF">V5799_000591</name>
</gene>
<protein>
    <submittedName>
        <fullName evidence="1">Uncharacterized protein</fullName>
    </submittedName>
</protein>
<accession>A0AAQ4D2L5</accession>
<proteinExistence type="predicted"/>
<name>A0AAQ4D2L5_AMBAM</name>
<evidence type="ECO:0000313" key="1">
    <source>
        <dbReference type="EMBL" id="KAK8756705.1"/>
    </source>
</evidence>
<evidence type="ECO:0000313" key="2">
    <source>
        <dbReference type="Proteomes" id="UP001321473"/>
    </source>
</evidence>
<dbReference type="EMBL" id="JARKHS020035972">
    <property type="protein sequence ID" value="KAK8756705.1"/>
    <property type="molecule type" value="Genomic_DNA"/>
</dbReference>
<comment type="caution">
    <text evidence="1">The sequence shown here is derived from an EMBL/GenBank/DDBJ whole genome shotgun (WGS) entry which is preliminary data.</text>
</comment>
<organism evidence="1 2">
    <name type="scientific">Amblyomma americanum</name>
    <name type="common">Lone star tick</name>
    <dbReference type="NCBI Taxonomy" id="6943"/>
    <lineage>
        <taxon>Eukaryota</taxon>
        <taxon>Metazoa</taxon>
        <taxon>Ecdysozoa</taxon>
        <taxon>Arthropoda</taxon>
        <taxon>Chelicerata</taxon>
        <taxon>Arachnida</taxon>
        <taxon>Acari</taxon>
        <taxon>Parasitiformes</taxon>
        <taxon>Ixodida</taxon>
        <taxon>Ixodoidea</taxon>
        <taxon>Ixodidae</taxon>
        <taxon>Amblyomminae</taxon>
        <taxon>Amblyomma</taxon>
    </lineage>
</organism>
<reference evidence="1 2" key="1">
    <citation type="journal article" date="2023" name="Arcadia Sci">
        <title>De novo assembly of a long-read Amblyomma americanum tick genome.</title>
        <authorList>
            <person name="Chou S."/>
            <person name="Poskanzer K.E."/>
            <person name="Rollins M."/>
            <person name="Thuy-Boun P.S."/>
        </authorList>
    </citation>
    <scope>NUCLEOTIDE SEQUENCE [LARGE SCALE GENOMIC DNA]</scope>
    <source>
        <strain evidence="1">F_SG_1</strain>
        <tissue evidence="1">Salivary glands</tissue>
    </source>
</reference>
<keyword evidence="2" id="KW-1185">Reference proteome</keyword>
<dbReference type="AlphaFoldDB" id="A0AAQ4D2L5"/>